<name>A0A498ITN9_MALDO</name>
<comment type="caution">
    <text evidence="1">The sequence shown here is derived from an EMBL/GenBank/DDBJ whole genome shotgun (WGS) entry which is preliminary data.</text>
</comment>
<proteinExistence type="predicted"/>
<dbReference type="AlphaFoldDB" id="A0A498ITN9"/>
<reference evidence="1 2" key="1">
    <citation type="submission" date="2018-10" db="EMBL/GenBank/DDBJ databases">
        <title>A high-quality apple genome assembly.</title>
        <authorList>
            <person name="Hu J."/>
        </authorList>
    </citation>
    <scope>NUCLEOTIDE SEQUENCE [LARGE SCALE GENOMIC DNA]</scope>
    <source>
        <strain evidence="2">cv. HFTH1</strain>
        <tissue evidence="1">Young leaf</tissue>
    </source>
</reference>
<gene>
    <name evidence="1" type="ORF">DVH24_032987</name>
</gene>
<dbReference type="EMBL" id="RDQH01000337">
    <property type="protein sequence ID" value="RXH84703.1"/>
    <property type="molecule type" value="Genomic_DNA"/>
</dbReference>
<organism evidence="1 2">
    <name type="scientific">Malus domestica</name>
    <name type="common">Apple</name>
    <name type="synonym">Pyrus malus</name>
    <dbReference type="NCBI Taxonomy" id="3750"/>
    <lineage>
        <taxon>Eukaryota</taxon>
        <taxon>Viridiplantae</taxon>
        <taxon>Streptophyta</taxon>
        <taxon>Embryophyta</taxon>
        <taxon>Tracheophyta</taxon>
        <taxon>Spermatophyta</taxon>
        <taxon>Magnoliopsida</taxon>
        <taxon>eudicotyledons</taxon>
        <taxon>Gunneridae</taxon>
        <taxon>Pentapetalae</taxon>
        <taxon>rosids</taxon>
        <taxon>fabids</taxon>
        <taxon>Rosales</taxon>
        <taxon>Rosaceae</taxon>
        <taxon>Amygdaloideae</taxon>
        <taxon>Maleae</taxon>
        <taxon>Malus</taxon>
    </lineage>
</organism>
<evidence type="ECO:0000313" key="1">
    <source>
        <dbReference type="EMBL" id="RXH84703.1"/>
    </source>
</evidence>
<keyword evidence="2" id="KW-1185">Reference proteome</keyword>
<evidence type="ECO:0000313" key="2">
    <source>
        <dbReference type="Proteomes" id="UP000290289"/>
    </source>
</evidence>
<sequence length="73" mass="8229">MDYLTEKISSPDSIEFLLLPQNDAFHYSKIPRYSIPPAATTTSATAMAITQLQILMMHSKAPLLIFRTLTTDR</sequence>
<protein>
    <submittedName>
        <fullName evidence="1">Uncharacterized protein</fullName>
    </submittedName>
</protein>
<accession>A0A498ITN9</accession>
<dbReference type="Proteomes" id="UP000290289">
    <property type="component" value="Chromosome 11"/>
</dbReference>